<gene>
    <name evidence="3" type="ORF">PAC_12281</name>
</gene>
<proteinExistence type="predicted"/>
<keyword evidence="4" id="KW-1185">Reference proteome</keyword>
<dbReference type="EMBL" id="FJOG01000020">
    <property type="protein sequence ID" value="CZR62384.1"/>
    <property type="molecule type" value="Genomic_DNA"/>
</dbReference>
<organism evidence="3 4">
    <name type="scientific">Phialocephala subalpina</name>
    <dbReference type="NCBI Taxonomy" id="576137"/>
    <lineage>
        <taxon>Eukaryota</taxon>
        <taxon>Fungi</taxon>
        <taxon>Dikarya</taxon>
        <taxon>Ascomycota</taxon>
        <taxon>Pezizomycotina</taxon>
        <taxon>Leotiomycetes</taxon>
        <taxon>Helotiales</taxon>
        <taxon>Mollisiaceae</taxon>
        <taxon>Phialocephala</taxon>
        <taxon>Phialocephala fortinii species complex</taxon>
    </lineage>
</organism>
<sequence>MSKRSVFTTLTPLPAGISRETVMETLRSHTEMIDLNPLVEERHPIKPPPNATAEEYHCVWYSLTDKVQYLPGGLASGKVSYTCCFHDLENGLQTHCYAPMGLNIKGKWTLGGSLPGEPVAPVELGVGAPLSGLWLREDVDMKCNFMMTSFVKKTLQKAHSKLVGRLLVKAQIVDASMKNQEIFAGSQASTYAASISEQSISDDGDQSPFSNSPHRTQSPGTNNSSVGSFRPLELSHFGDKNSGLGLYNSALSPPNNRGSIISNRTSYQPPQETPHNVRDPYNQRVSWQNLNQSPNPMPSPSMHNVDPAYGQANPYRASYQLPQQEQLQPRTYEPMNFAAELHSEEKADAWRSSQGSIAPPPPRKTPQILEPGRPTPAHKGFPVELE</sequence>
<dbReference type="InterPro" id="IPR055481">
    <property type="entry name" value="DUF7053"/>
</dbReference>
<evidence type="ECO:0000259" key="2">
    <source>
        <dbReference type="Pfam" id="PF23155"/>
    </source>
</evidence>
<feature type="compositionally biased region" description="Polar residues" evidence="1">
    <location>
        <begin position="249"/>
        <end position="274"/>
    </location>
</feature>
<feature type="region of interest" description="Disordered" evidence="1">
    <location>
        <begin position="248"/>
        <end position="308"/>
    </location>
</feature>
<dbReference type="Proteomes" id="UP000184330">
    <property type="component" value="Unassembled WGS sequence"/>
</dbReference>
<feature type="domain" description="DUF7053" evidence="2">
    <location>
        <begin position="2"/>
        <end position="171"/>
    </location>
</feature>
<evidence type="ECO:0000313" key="3">
    <source>
        <dbReference type="EMBL" id="CZR62384.1"/>
    </source>
</evidence>
<evidence type="ECO:0000313" key="4">
    <source>
        <dbReference type="Proteomes" id="UP000184330"/>
    </source>
</evidence>
<dbReference type="PANTHER" id="PTHR38117">
    <property type="entry name" value="NACHT AND WD40 DOMAIN PROTEIN"/>
    <property type="match status" value="1"/>
</dbReference>
<protein>
    <recommendedName>
        <fullName evidence="2">DUF7053 domain-containing protein</fullName>
    </recommendedName>
</protein>
<accession>A0A1L7XBH8</accession>
<dbReference type="OrthoDB" id="3246050at2759"/>
<dbReference type="STRING" id="576137.A0A1L7XBH8"/>
<dbReference type="AlphaFoldDB" id="A0A1L7XBH8"/>
<reference evidence="3 4" key="1">
    <citation type="submission" date="2016-03" db="EMBL/GenBank/DDBJ databases">
        <authorList>
            <person name="Ploux O."/>
        </authorList>
    </citation>
    <scope>NUCLEOTIDE SEQUENCE [LARGE SCALE GENOMIC DNA]</scope>
    <source>
        <strain evidence="3 4">UAMH 11012</strain>
    </source>
</reference>
<feature type="region of interest" description="Disordered" evidence="1">
    <location>
        <begin position="337"/>
        <end position="386"/>
    </location>
</feature>
<feature type="region of interest" description="Disordered" evidence="1">
    <location>
        <begin position="196"/>
        <end position="234"/>
    </location>
</feature>
<dbReference type="PANTHER" id="PTHR38117:SF2">
    <property type="entry name" value="NACHT AND WD40 DOMAIN PROTEIN"/>
    <property type="match status" value="1"/>
</dbReference>
<dbReference type="Pfam" id="PF23155">
    <property type="entry name" value="DUF7053"/>
    <property type="match status" value="1"/>
</dbReference>
<name>A0A1L7XBH8_9HELO</name>
<evidence type="ECO:0000256" key="1">
    <source>
        <dbReference type="SAM" id="MobiDB-lite"/>
    </source>
</evidence>
<feature type="compositionally biased region" description="Polar residues" evidence="1">
    <location>
        <begin position="206"/>
        <end position="227"/>
    </location>
</feature>